<keyword evidence="3" id="KW-0539">Nucleus</keyword>
<dbReference type="SUPFAM" id="SSF47459">
    <property type="entry name" value="HLH, helix-loop-helix DNA-binding domain"/>
    <property type="match status" value="1"/>
</dbReference>
<feature type="region of interest" description="Disordered" evidence="4">
    <location>
        <begin position="250"/>
        <end position="271"/>
    </location>
</feature>
<keyword evidence="1" id="KW-0805">Transcription regulation</keyword>
<protein>
    <recommendedName>
        <fullName evidence="5">BHLH domain-containing protein</fullName>
    </recommendedName>
</protein>
<dbReference type="Pfam" id="PF00010">
    <property type="entry name" value="HLH"/>
    <property type="match status" value="1"/>
</dbReference>
<organism evidence="6 7">
    <name type="scientific">Protea cynaroides</name>
    <dbReference type="NCBI Taxonomy" id="273540"/>
    <lineage>
        <taxon>Eukaryota</taxon>
        <taxon>Viridiplantae</taxon>
        <taxon>Streptophyta</taxon>
        <taxon>Embryophyta</taxon>
        <taxon>Tracheophyta</taxon>
        <taxon>Spermatophyta</taxon>
        <taxon>Magnoliopsida</taxon>
        <taxon>Proteales</taxon>
        <taxon>Proteaceae</taxon>
        <taxon>Protea</taxon>
    </lineage>
</organism>
<dbReference type="EMBL" id="JAMYWD010000010">
    <property type="protein sequence ID" value="KAJ4958281.1"/>
    <property type="molecule type" value="Genomic_DNA"/>
</dbReference>
<name>A0A9Q0H1T4_9MAGN</name>
<evidence type="ECO:0000256" key="1">
    <source>
        <dbReference type="ARBA" id="ARBA00023015"/>
    </source>
</evidence>
<dbReference type="PANTHER" id="PTHR46834:SF1">
    <property type="entry name" value="TRANSCRIPTION FACTOR BHLH10"/>
    <property type="match status" value="1"/>
</dbReference>
<dbReference type="PROSITE" id="PS50888">
    <property type="entry name" value="BHLH"/>
    <property type="match status" value="1"/>
</dbReference>
<dbReference type="InterPro" id="IPR036638">
    <property type="entry name" value="HLH_DNA-bd_sf"/>
</dbReference>
<dbReference type="AlphaFoldDB" id="A0A9Q0H1T4"/>
<comment type="caution">
    <text evidence="6">The sequence shown here is derived from an EMBL/GenBank/DDBJ whole genome shotgun (WGS) entry which is preliminary data.</text>
</comment>
<dbReference type="SMART" id="SM00353">
    <property type="entry name" value="HLH"/>
    <property type="match status" value="1"/>
</dbReference>
<dbReference type="PANTHER" id="PTHR46834">
    <property type="entry name" value="TRANSCRIPTION FACTOR BHLH91"/>
    <property type="match status" value="1"/>
</dbReference>
<dbReference type="Gene3D" id="4.10.280.10">
    <property type="entry name" value="Helix-loop-helix DNA-binding domain"/>
    <property type="match status" value="1"/>
</dbReference>
<dbReference type="GO" id="GO:0048658">
    <property type="term" value="P:anther wall tapetum development"/>
    <property type="evidence" value="ECO:0007669"/>
    <property type="project" value="InterPro"/>
</dbReference>
<dbReference type="Proteomes" id="UP001141806">
    <property type="component" value="Unassembled WGS sequence"/>
</dbReference>
<evidence type="ECO:0000313" key="7">
    <source>
        <dbReference type="Proteomes" id="UP001141806"/>
    </source>
</evidence>
<dbReference type="InterPro" id="IPR011598">
    <property type="entry name" value="bHLH_dom"/>
</dbReference>
<dbReference type="GO" id="GO:0006355">
    <property type="term" value="P:regulation of DNA-templated transcription"/>
    <property type="evidence" value="ECO:0007669"/>
    <property type="project" value="InterPro"/>
</dbReference>
<gene>
    <name evidence="6" type="ORF">NE237_025392</name>
</gene>
<dbReference type="InterPro" id="IPR045896">
    <property type="entry name" value="MYC1-like_bHLH"/>
</dbReference>
<keyword evidence="2" id="KW-0804">Transcription</keyword>
<keyword evidence="7" id="KW-1185">Reference proteome</keyword>
<feature type="domain" description="BHLH" evidence="5">
    <location>
        <begin position="296"/>
        <end position="345"/>
    </location>
</feature>
<evidence type="ECO:0000256" key="2">
    <source>
        <dbReference type="ARBA" id="ARBA00023163"/>
    </source>
</evidence>
<dbReference type="GO" id="GO:0046983">
    <property type="term" value="F:protein dimerization activity"/>
    <property type="evidence" value="ECO:0007669"/>
    <property type="project" value="InterPro"/>
</dbReference>
<evidence type="ECO:0000256" key="3">
    <source>
        <dbReference type="ARBA" id="ARBA00023242"/>
    </source>
</evidence>
<feature type="region of interest" description="Disordered" evidence="4">
    <location>
        <begin position="1"/>
        <end position="21"/>
    </location>
</feature>
<accession>A0A9Q0H1T4</accession>
<dbReference type="OrthoDB" id="1932168at2759"/>
<reference evidence="6" key="1">
    <citation type="journal article" date="2023" name="Plant J.">
        <title>The genome of the king protea, Protea cynaroides.</title>
        <authorList>
            <person name="Chang J."/>
            <person name="Duong T.A."/>
            <person name="Schoeman C."/>
            <person name="Ma X."/>
            <person name="Roodt D."/>
            <person name="Barker N."/>
            <person name="Li Z."/>
            <person name="Van de Peer Y."/>
            <person name="Mizrachi E."/>
        </authorList>
    </citation>
    <scope>NUCLEOTIDE SEQUENCE</scope>
    <source>
        <tissue evidence="6">Young leaves</tissue>
    </source>
</reference>
<proteinExistence type="predicted"/>
<evidence type="ECO:0000259" key="5">
    <source>
        <dbReference type="PROSITE" id="PS50888"/>
    </source>
</evidence>
<dbReference type="InterPro" id="IPR045895">
    <property type="entry name" value="bHLH91-like"/>
</dbReference>
<feature type="region of interest" description="Disordered" evidence="4">
    <location>
        <begin position="289"/>
        <end position="308"/>
    </location>
</feature>
<evidence type="ECO:0000313" key="6">
    <source>
        <dbReference type="EMBL" id="KAJ4958281.1"/>
    </source>
</evidence>
<sequence>MYEEAQYFDPHDPNHMAGTEESVDYSQTVPNCTALPPLMGGGGSNNHSHNSMEDKLKLSGFSLDDGDAAAVAASIGIDLEQHLGFDHEFNTHLMPEMLHDPNPNLPPTPMDHPNWDATGVQEMQDMNYNLLQQQRQSQQMGLHQNLQFFNSTPFATPDLLNFLHFPRCSDSSMLPNQTICFSNKKPSNYPTSLDILSELPSAADGNPVSSSSSILFDHPPLHLNLPTQPPLFRDLFHSLPHNYTLPDSRSGGSLFGGIDDREGSGGLYQDGDGRPFDNSVLDFRRDMTGLGKSRRGRGTHNFSTEKDRREQINKKYVALRALIPNPTKDDRASVVGDAIEYIRELLRTVDELKVLVDKKKWRQERNKRMKIEDETTVDIESSSVKSHSTLTDREQSFNGSLRSSWSQRKSKETEVDVRIIDDEVTIKLIQKKKVNCLLLVSKVLDELQLELLHVAGGNIGDHYSFLFNTKIHEGSSVYASAMAKKLLETMKWQGNSKLPFKG</sequence>
<dbReference type="CDD" id="cd18918">
    <property type="entry name" value="bHLH_AtMYC1_like"/>
    <property type="match status" value="1"/>
</dbReference>
<evidence type="ECO:0000256" key="4">
    <source>
        <dbReference type="SAM" id="MobiDB-lite"/>
    </source>
</evidence>